<dbReference type="Pfam" id="PF06172">
    <property type="entry name" value="Cupin_5"/>
    <property type="match status" value="1"/>
</dbReference>
<dbReference type="EMBL" id="CP063982">
    <property type="protein sequence ID" value="UOD50056.1"/>
    <property type="molecule type" value="Genomic_DNA"/>
</dbReference>
<dbReference type="InterPro" id="IPR011051">
    <property type="entry name" value="RmlC_Cupin_sf"/>
</dbReference>
<keyword evidence="3" id="KW-1185">Reference proteome</keyword>
<dbReference type="PANTHER" id="PTHR33387:SF3">
    <property type="entry name" value="DUF985 DOMAIN-CONTAINING PROTEIN"/>
    <property type="match status" value="1"/>
</dbReference>
<dbReference type="InterPro" id="IPR039935">
    <property type="entry name" value="YML079W-like"/>
</dbReference>
<accession>A0ABY4AIE0</accession>
<dbReference type="InterPro" id="IPR014710">
    <property type="entry name" value="RmlC-like_jellyroll"/>
</dbReference>
<feature type="domain" description="DUF985" evidence="1">
    <location>
        <begin position="6"/>
        <end position="144"/>
    </location>
</feature>
<dbReference type="CDD" id="cd06121">
    <property type="entry name" value="cupin_YML079wp"/>
    <property type="match status" value="1"/>
</dbReference>
<organism evidence="2 3">
    <name type="scientific">Orrella daihaiensis</name>
    <dbReference type="NCBI Taxonomy" id="2782176"/>
    <lineage>
        <taxon>Bacteria</taxon>
        <taxon>Pseudomonadati</taxon>
        <taxon>Pseudomonadota</taxon>
        <taxon>Betaproteobacteria</taxon>
        <taxon>Burkholderiales</taxon>
        <taxon>Alcaligenaceae</taxon>
        <taxon>Orrella</taxon>
    </lineage>
</organism>
<dbReference type="Gene3D" id="2.60.120.10">
    <property type="entry name" value="Jelly Rolls"/>
    <property type="match status" value="1"/>
</dbReference>
<dbReference type="Proteomes" id="UP000831607">
    <property type="component" value="Chromosome"/>
</dbReference>
<proteinExistence type="predicted"/>
<dbReference type="PANTHER" id="PTHR33387">
    <property type="entry name" value="RMLC-LIKE JELLY ROLL FOLD PROTEIN"/>
    <property type="match status" value="1"/>
</dbReference>
<dbReference type="SUPFAM" id="SSF51182">
    <property type="entry name" value="RmlC-like cupins"/>
    <property type="match status" value="1"/>
</dbReference>
<dbReference type="RefSeq" id="WP_243478453.1">
    <property type="nucleotide sequence ID" value="NZ_CP063982.1"/>
</dbReference>
<evidence type="ECO:0000259" key="1">
    <source>
        <dbReference type="Pfam" id="PF06172"/>
    </source>
</evidence>
<protein>
    <submittedName>
        <fullName evidence="2">Cupin domain-containing protein</fullName>
    </submittedName>
</protein>
<dbReference type="InterPro" id="IPR009327">
    <property type="entry name" value="Cupin_DUF985"/>
</dbReference>
<reference evidence="2 3" key="1">
    <citation type="submission" date="2020-11" db="EMBL/GenBank/DDBJ databases">
        <title>Algicoccus daihaiensis sp.nov., isolated from Daihai Lake in Inner Mongolia.</title>
        <authorList>
            <person name="Kai J."/>
        </authorList>
    </citation>
    <scope>NUCLEOTIDE SEQUENCE [LARGE SCALE GENOMIC DNA]</scope>
    <source>
        <strain evidence="3">f23</strain>
    </source>
</reference>
<evidence type="ECO:0000313" key="2">
    <source>
        <dbReference type="EMBL" id="UOD50056.1"/>
    </source>
</evidence>
<evidence type="ECO:0000313" key="3">
    <source>
        <dbReference type="Proteomes" id="UP000831607"/>
    </source>
</evidence>
<gene>
    <name evidence="2" type="ORF">DHf2319_11540</name>
</gene>
<name>A0ABY4AIE0_9BURK</name>
<sequence>MNPSTQSLIQKLALAPHPEGGYYRETYRAPLQVHSSIHGGLRSAFTSIHFMLAAGQYSAWHRVASDESWFFHEGSDVEVHSLLPVAGNRDRVVHTQTLGVASGCFELTIPAGTWFAARLAQNDSHSLVSCVVAPGFEFEDFELASKDQLIEAGYRDTVQWPMIESLLVSKGA</sequence>